<evidence type="ECO:0000313" key="4">
    <source>
        <dbReference type="Proteomes" id="UP000004994"/>
    </source>
</evidence>
<dbReference type="EnsemblPlants" id="Solyc05g042003.1.1">
    <property type="protein sequence ID" value="Solyc05g042003.1.1"/>
    <property type="gene ID" value="Solyc05g042003.1"/>
</dbReference>
<dbReference type="AlphaFoldDB" id="A0A3Q7HD96"/>
<evidence type="ECO:0008006" key="5">
    <source>
        <dbReference type="Google" id="ProtNLM"/>
    </source>
</evidence>
<feature type="domain" description="Transposase-associated" evidence="2">
    <location>
        <begin position="135"/>
        <end position="193"/>
    </location>
</feature>
<dbReference type="Pfam" id="PF13960">
    <property type="entry name" value="DUF4218"/>
    <property type="match status" value="1"/>
</dbReference>
<evidence type="ECO:0000259" key="2">
    <source>
        <dbReference type="Pfam" id="PF13963"/>
    </source>
</evidence>
<name>A0A3Q7HD96_SOLLC</name>
<dbReference type="InterPro" id="IPR029480">
    <property type="entry name" value="Transpos_assoc"/>
</dbReference>
<keyword evidence="4" id="KW-1185">Reference proteome</keyword>
<dbReference type="InParanoid" id="A0A3Q7HD96"/>
<evidence type="ECO:0000259" key="1">
    <source>
        <dbReference type="Pfam" id="PF13960"/>
    </source>
</evidence>
<proteinExistence type="predicted"/>
<organism evidence="3">
    <name type="scientific">Solanum lycopersicum</name>
    <name type="common">Tomato</name>
    <name type="synonym">Lycopersicon esculentum</name>
    <dbReference type="NCBI Taxonomy" id="4081"/>
    <lineage>
        <taxon>Eukaryota</taxon>
        <taxon>Viridiplantae</taxon>
        <taxon>Streptophyta</taxon>
        <taxon>Embryophyta</taxon>
        <taxon>Tracheophyta</taxon>
        <taxon>Spermatophyta</taxon>
        <taxon>Magnoliopsida</taxon>
        <taxon>eudicotyledons</taxon>
        <taxon>Gunneridae</taxon>
        <taxon>Pentapetalae</taxon>
        <taxon>asterids</taxon>
        <taxon>lamiids</taxon>
        <taxon>Solanales</taxon>
        <taxon>Solanaceae</taxon>
        <taxon>Solanoideae</taxon>
        <taxon>Solaneae</taxon>
        <taxon>Solanum</taxon>
        <taxon>Solanum subgen. Lycopersicon</taxon>
    </lineage>
</organism>
<sequence>MDWSGPPSPPFWKLFKVKTTLVLPVTGVVYILPFLQQSESFSVLHCPGGGFMPLILPLGWQAYSLASKQYVRVAKTSKTKSDVPTVDFMVFVPIFELGVVLKRYLCRYCDDQTGLSSISGQTVILSANFIFSMDKSWIRMPRTTKEYLVGLNQFLEFAFKNGAIEDRIKCPCPQCCFGKWQTREVVFDHLICKLEKNDREKSKDHIEARKDLQDMGIREDLWADENGDFRLGAFTIPKDKKVTFLTTSKNILIARWLFKLLGHFKSLIGNKSQAEGCIAEGQKIEEALTLYSRYFEDIKSRLKLIDVYYLIALQQIHLLSNEFRQHIKRSSRGRKPSVTEVEKRINREFTDWFPKRIMNPDIEDTISDDIKFLTQGPAPYASRFTAYNINGFKFQTLSREQ</sequence>
<dbReference type="InterPro" id="IPR025452">
    <property type="entry name" value="DUF4218"/>
</dbReference>
<accession>A0A3Q7HD96</accession>
<dbReference type="PANTHER" id="PTHR48451:SF1">
    <property type="entry name" value="DUF4218 DOMAIN-CONTAINING PROTEIN"/>
    <property type="match status" value="1"/>
</dbReference>
<reference evidence="3" key="1">
    <citation type="journal article" date="2012" name="Nature">
        <title>The tomato genome sequence provides insights into fleshy fruit evolution.</title>
        <authorList>
            <consortium name="Tomato Genome Consortium"/>
        </authorList>
    </citation>
    <scope>NUCLEOTIDE SEQUENCE [LARGE SCALE GENOMIC DNA]</scope>
    <source>
        <strain evidence="3">cv. Heinz 1706</strain>
    </source>
</reference>
<dbReference type="Proteomes" id="UP000004994">
    <property type="component" value="Chromosome 5"/>
</dbReference>
<reference evidence="3" key="2">
    <citation type="submission" date="2019-01" db="UniProtKB">
        <authorList>
            <consortium name="EnsemblPlants"/>
        </authorList>
    </citation>
    <scope>IDENTIFICATION</scope>
    <source>
        <strain evidence="3">cv. Heinz 1706</strain>
    </source>
</reference>
<evidence type="ECO:0000313" key="3">
    <source>
        <dbReference type="EnsemblPlants" id="Solyc05g042003.1.1"/>
    </source>
</evidence>
<dbReference type="PANTHER" id="PTHR48451">
    <property type="entry name" value="DUF4218 DOMAIN-CONTAINING PROTEIN"/>
    <property type="match status" value="1"/>
</dbReference>
<protein>
    <recommendedName>
        <fullName evidence="5">Transposase-associated domain-containing protein</fullName>
    </recommendedName>
</protein>
<dbReference type="Pfam" id="PF13963">
    <property type="entry name" value="Transpos_assoc"/>
    <property type="match status" value="1"/>
</dbReference>
<feature type="domain" description="DUF4218" evidence="1">
    <location>
        <begin position="260"/>
        <end position="302"/>
    </location>
</feature>
<dbReference type="Gramene" id="Solyc05g042003.1.1">
    <property type="protein sequence ID" value="Solyc05g042003.1.1"/>
    <property type="gene ID" value="Solyc05g042003.1"/>
</dbReference>